<keyword evidence="1" id="KW-0472">Membrane</keyword>
<feature type="transmembrane region" description="Helical" evidence="1">
    <location>
        <begin position="74"/>
        <end position="96"/>
    </location>
</feature>
<keyword evidence="4" id="KW-1185">Reference proteome</keyword>
<feature type="domain" description="Acyltransferase 3" evidence="2">
    <location>
        <begin position="6"/>
        <end position="341"/>
    </location>
</feature>
<dbReference type="Proteomes" id="UP001302249">
    <property type="component" value="Chromosome"/>
</dbReference>
<dbReference type="Pfam" id="PF01757">
    <property type="entry name" value="Acyl_transf_3"/>
    <property type="match status" value="1"/>
</dbReference>
<evidence type="ECO:0000256" key="1">
    <source>
        <dbReference type="SAM" id="Phobius"/>
    </source>
</evidence>
<dbReference type="PANTHER" id="PTHR23028:SF53">
    <property type="entry name" value="ACYL_TRANSF_3 DOMAIN-CONTAINING PROTEIN"/>
    <property type="match status" value="1"/>
</dbReference>
<evidence type="ECO:0000313" key="3">
    <source>
        <dbReference type="EMBL" id="WNO54516.1"/>
    </source>
</evidence>
<feature type="transmembrane region" description="Helical" evidence="1">
    <location>
        <begin position="155"/>
        <end position="175"/>
    </location>
</feature>
<dbReference type="RefSeq" id="WP_313917094.1">
    <property type="nucleotide sequence ID" value="NZ_CP135076.1"/>
</dbReference>
<feature type="transmembrane region" description="Helical" evidence="1">
    <location>
        <begin position="43"/>
        <end position="62"/>
    </location>
</feature>
<keyword evidence="1" id="KW-0812">Transmembrane</keyword>
<dbReference type="EMBL" id="CP135076">
    <property type="protein sequence ID" value="WNO54516.1"/>
    <property type="molecule type" value="Genomic_DNA"/>
</dbReference>
<evidence type="ECO:0000313" key="4">
    <source>
        <dbReference type="Proteomes" id="UP001302249"/>
    </source>
</evidence>
<keyword evidence="3" id="KW-0012">Acyltransferase</keyword>
<sequence>MHKVSELDALRGLMAVWVWVSHVLFFGGLSSGIFYYIGLGGAAVKVFIILSGFAITCSLMNRPQTYRDYMRRRFWRIYPVYLVGLGLGLATFALYAQNAEALNWMHAGDVAPLRERIESFRTSPVPHIVSHLLLLHGVIPDTWLYGSSLSINGPLWSLSLEWQFYLLAPLIVTVLQTPRQRWILLGAMVAVTAVAAEKFSGGFSIVPSFLPLVLGYFAVGILTALHLDRLRSDAELRFGAAALLVLLATAAGSQEFFFATAIWSVVMVAVLTPDLAPCRWLGRMLAHPWLIFFGERSYGFYIFHMPALLFWGGWLIANGYAGNRWIFIAGLALTLPVTMLAAILSYDFFERPIQRWSRRKGAKPAVRGHAIGRDRSAVEKI</sequence>
<dbReference type="EC" id="2.3.-.-" evidence="3"/>
<feature type="transmembrane region" description="Helical" evidence="1">
    <location>
        <begin position="298"/>
        <end position="320"/>
    </location>
</feature>
<keyword evidence="3" id="KW-0808">Transferase</keyword>
<protein>
    <submittedName>
        <fullName evidence="3">Acyltransferase</fullName>
        <ecNumber evidence="3">2.3.-.-</ecNumber>
    </submittedName>
</protein>
<dbReference type="PANTHER" id="PTHR23028">
    <property type="entry name" value="ACETYLTRANSFERASE"/>
    <property type="match status" value="1"/>
</dbReference>
<feature type="transmembrane region" description="Helical" evidence="1">
    <location>
        <begin position="12"/>
        <end position="37"/>
    </location>
</feature>
<dbReference type="GO" id="GO:0016746">
    <property type="term" value="F:acyltransferase activity"/>
    <property type="evidence" value="ECO:0007669"/>
    <property type="project" value="UniProtKB-KW"/>
</dbReference>
<organism evidence="3 4">
    <name type="scientific">Stakelama saccharophila</name>
    <dbReference type="NCBI Taxonomy" id="3075605"/>
    <lineage>
        <taxon>Bacteria</taxon>
        <taxon>Pseudomonadati</taxon>
        <taxon>Pseudomonadota</taxon>
        <taxon>Alphaproteobacteria</taxon>
        <taxon>Sphingomonadales</taxon>
        <taxon>Sphingomonadaceae</taxon>
        <taxon>Stakelama</taxon>
    </lineage>
</organism>
<feature type="transmembrane region" description="Helical" evidence="1">
    <location>
        <begin position="205"/>
        <end position="227"/>
    </location>
</feature>
<dbReference type="InterPro" id="IPR050879">
    <property type="entry name" value="Acyltransferase_3"/>
</dbReference>
<evidence type="ECO:0000259" key="2">
    <source>
        <dbReference type="Pfam" id="PF01757"/>
    </source>
</evidence>
<feature type="transmembrane region" description="Helical" evidence="1">
    <location>
        <begin position="257"/>
        <end position="277"/>
    </location>
</feature>
<accession>A0ABZ0BAS8</accession>
<name>A0ABZ0BAS8_9SPHN</name>
<feature type="transmembrane region" description="Helical" evidence="1">
    <location>
        <begin position="326"/>
        <end position="349"/>
    </location>
</feature>
<gene>
    <name evidence="3" type="ORF">RPR59_04475</name>
</gene>
<feature type="transmembrane region" description="Helical" evidence="1">
    <location>
        <begin position="182"/>
        <end position="199"/>
    </location>
</feature>
<feature type="transmembrane region" description="Helical" evidence="1">
    <location>
        <begin position="234"/>
        <end position="251"/>
    </location>
</feature>
<reference evidence="3 4" key="1">
    <citation type="submission" date="2023-09" db="EMBL/GenBank/DDBJ databases">
        <authorList>
            <person name="Rey-Velasco X."/>
        </authorList>
    </citation>
    <scope>NUCLEOTIDE SEQUENCE [LARGE SCALE GENOMIC DNA]</scope>
    <source>
        <strain evidence="3 4">W311</strain>
    </source>
</reference>
<proteinExistence type="predicted"/>
<dbReference type="InterPro" id="IPR002656">
    <property type="entry name" value="Acyl_transf_3_dom"/>
</dbReference>
<keyword evidence="1" id="KW-1133">Transmembrane helix</keyword>